<dbReference type="GO" id="GO:0016757">
    <property type="term" value="F:glycosyltransferase activity"/>
    <property type="evidence" value="ECO:0007669"/>
    <property type="project" value="UniProtKB-KW"/>
</dbReference>
<keyword evidence="2" id="KW-0328">Glycosyltransferase</keyword>
<evidence type="ECO:0000259" key="1">
    <source>
        <dbReference type="Pfam" id="PF00156"/>
    </source>
</evidence>
<dbReference type="OrthoDB" id="56536at2157"/>
<dbReference type="SUPFAM" id="SSF53271">
    <property type="entry name" value="PRTase-like"/>
    <property type="match status" value="1"/>
</dbReference>
<reference evidence="3" key="1">
    <citation type="submission" date="2016-10" db="EMBL/GenBank/DDBJ databases">
        <authorList>
            <person name="Varghese N."/>
            <person name="Submissions S."/>
        </authorList>
    </citation>
    <scope>NUCLEOTIDE SEQUENCE [LARGE SCALE GENOMIC DNA]</scope>
    <source>
        <strain evidence="3">IBRC-M 10043</strain>
    </source>
</reference>
<proteinExistence type="predicted"/>
<organism evidence="2 3">
    <name type="scientific">Halorientalis persicus</name>
    <dbReference type="NCBI Taxonomy" id="1367881"/>
    <lineage>
        <taxon>Archaea</taxon>
        <taxon>Methanobacteriati</taxon>
        <taxon>Methanobacteriota</taxon>
        <taxon>Stenosarchaea group</taxon>
        <taxon>Halobacteria</taxon>
        <taxon>Halobacteriales</taxon>
        <taxon>Haloarculaceae</taxon>
        <taxon>Halorientalis</taxon>
    </lineage>
</organism>
<dbReference type="Gene3D" id="3.30.1310.20">
    <property type="entry name" value="PRTase-like"/>
    <property type="match status" value="1"/>
</dbReference>
<dbReference type="AlphaFoldDB" id="A0A1H8FC80"/>
<dbReference type="CDD" id="cd06223">
    <property type="entry name" value="PRTases_typeI"/>
    <property type="match status" value="1"/>
</dbReference>
<sequence>MFADRIDAGERLAERLASEGVVVDLVLAIPRGGLPLGRVVADTLDAPLDVVVAKKLGAPGNEEFAIGAVASDGSTWYNEDAIDRLDVSGAYVREEWQAQTAAARQKAATYRDGERLGELEGQAVVVVDDGVATGSTARACLRQVREAGADPLLFAVPVGPPDTIEALQEEADRVICLDTPQHFRAVGQHYRNFRQVPDEEALTYLDRNDEAA</sequence>
<dbReference type="InterPro" id="IPR029057">
    <property type="entry name" value="PRTase-like"/>
</dbReference>
<dbReference type="Gene3D" id="3.40.50.2020">
    <property type="match status" value="1"/>
</dbReference>
<feature type="domain" description="Phosphoribosyltransferase" evidence="1">
    <location>
        <begin position="7"/>
        <end position="182"/>
    </location>
</feature>
<gene>
    <name evidence="2" type="ORF">SAMN05216388_1002250</name>
</gene>
<protein>
    <submittedName>
        <fullName evidence="2">Predicted phosphoribosyltransferase</fullName>
    </submittedName>
</protein>
<dbReference type="Pfam" id="PF00156">
    <property type="entry name" value="Pribosyltran"/>
    <property type="match status" value="1"/>
</dbReference>
<name>A0A1H8FC80_9EURY</name>
<dbReference type="RefSeq" id="WP_092657592.1">
    <property type="nucleotide sequence ID" value="NZ_FOCX01000002.1"/>
</dbReference>
<keyword evidence="3" id="KW-1185">Reference proteome</keyword>
<evidence type="ECO:0000313" key="2">
    <source>
        <dbReference type="EMBL" id="SEN29319.1"/>
    </source>
</evidence>
<evidence type="ECO:0000313" key="3">
    <source>
        <dbReference type="Proteomes" id="UP000198775"/>
    </source>
</evidence>
<dbReference type="InterPro" id="IPR000836">
    <property type="entry name" value="PRTase_dom"/>
</dbReference>
<keyword evidence="2" id="KW-0808">Transferase</keyword>
<accession>A0A1H8FC80</accession>
<dbReference type="Proteomes" id="UP000198775">
    <property type="component" value="Unassembled WGS sequence"/>
</dbReference>
<dbReference type="EMBL" id="FOCX01000002">
    <property type="protein sequence ID" value="SEN29319.1"/>
    <property type="molecule type" value="Genomic_DNA"/>
</dbReference>